<dbReference type="AlphaFoldDB" id="A0A0R3RMV4"/>
<keyword evidence="1" id="KW-1185">Reference proteome</keyword>
<evidence type="ECO:0000313" key="1">
    <source>
        <dbReference type="Proteomes" id="UP000050640"/>
    </source>
</evidence>
<reference evidence="2" key="1">
    <citation type="submission" date="2017-02" db="UniProtKB">
        <authorList>
            <consortium name="WormBaseParasite"/>
        </authorList>
    </citation>
    <scope>IDENTIFICATION</scope>
</reference>
<sequence length="247" mass="27624">MHLFAKGHWSPFQAILFGGEKALNLTGAMQGGHSDGRQRYQSLCVLKLEEIMTILWDPSPRLRKSYMEDAEQRMKLAIVISSDDKVTGERAESRALRTAQKIRNIMGSAPICVVAQSDIRPNVMENTANYVDSSVSWFRGSKVHASTLVVNAEDEETLEREFEKWKRELPFLDSHHTTAFHFTVLNGTEPENSEEIFSKTFPDIPLSTLRLLGGPSITGVNYQVGTESRFCSGPVYAIVGLPKFSPC</sequence>
<protein>
    <submittedName>
        <fullName evidence="2">tRNA_edit domain-containing protein</fullName>
    </submittedName>
</protein>
<name>A0A0R3RMV4_9BILA</name>
<dbReference type="Proteomes" id="UP000050640">
    <property type="component" value="Unplaced"/>
</dbReference>
<dbReference type="WBParaSite" id="EEL_0000281401-mRNA-1">
    <property type="protein sequence ID" value="EEL_0000281401-mRNA-1"/>
    <property type="gene ID" value="EEL_0000281401"/>
</dbReference>
<organism evidence="1 2">
    <name type="scientific">Elaeophora elaphi</name>
    <dbReference type="NCBI Taxonomy" id="1147741"/>
    <lineage>
        <taxon>Eukaryota</taxon>
        <taxon>Metazoa</taxon>
        <taxon>Ecdysozoa</taxon>
        <taxon>Nematoda</taxon>
        <taxon>Chromadorea</taxon>
        <taxon>Rhabditida</taxon>
        <taxon>Spirurina</taxon>
        <taxon>Spiruromorpha</taxon>
        <taxon>Filarioidea</taxon>
        <taxon>Onchocercidae</taxon>
        <taxon>Elaeophora</taxon>
    </lineage>
</organism>
<accession>A0A0R3RMV4</accession>
<proteinExistence type="predicted"/>
<evidence type="ECO:0000313" key="2">
    <source>
        <dbReference type="WBParaSite" id="EEL_0000281401-mRNA-1"/>
    </source>
</evidence>